<evidence type="ECO:0000313" key="11">
    <source>
        <dbReference type="Proteomes" id="UP000051645"/>
    </source>
</evidence>
<keyword evidence="2 7" id="KW-0285">Flavoprotein</keyword>
<dbReference type="PANTHER" id="PTHR43374">
    <property type="entry name" value="FLAVIN PRENYLTRANSFERASE"/>
    <property type="match status" value="1"/>
</dbReference>
<reference evidence="11 12" key="1">
    <citation type="journal article" date="2015" name="Genome Announc.">
        <title>Expanding the biotechnology potential of lactobacilli through comparative genomics of 213 strains and associated genera.</title>
        <authorList>
            <person name="Sun Z."/>
            <person name="Harris H.M."/>
            <person name="McCann A."/>
            <person name="Guo C."/>
            <person name="Argimon S."/>
            <person name="Zhang W."/>
            <person name="Yang X."/>
            <person name="Jeffery I.B."/>
            <person name="Cooney J.C."/>
            <person name="Kagawa T.F."/>
            <person name="Liu W."/>
            <person name="Song Y."/>
            <person name="Salvetti E."/>
            <person name="Wrobel A."/>
            <person name="Rasinkangas P."/>
            <person name="Parkhill J."/>
            <person name="Rea M.C."/>
            <person name="O'Sullivan O."/>
            <person name="Ritari J."/>
            <person name="Douillard F.P."/>
            <person name="Paul Ross R."/>
            <person name="Yang R."/>
            <person name="Briner A.E."/>
            <person name="Felis G.E."/>
            <person name="de Vos W.M."/>
            <person name="Barrangou R."/>
            <person name="Klaenhammer T.R."/>
            <person name="Caufield P.W."/>
            <person name="Cui Y."/>
            <person name="Zhang H."/>
            <person name="O'Toole P.W."/>
        </authorList>
    </citation>
    <scope>NUCLEOTIDE SEQUENCE [LARGE SCALE GENOMIC DNA]</scope>
    <source>
        <strain evidence="9 12">ATCC BAA-66</strain>
        <strain evidence="10 11">DSM 13344</strain>
    </source>
</reference>
<keyword evidence="11" id="KW-1185">Reference proteome</keyword>
<dbReference type="InterPro" id="IPR004507">
    <property type="entry name" value="UbiX-like"/>
</dbReference>
<dbReference type="PANTHER" id="PTHR43374:SF1">
    <property type="entry name" value="FLAVIN PRENYLTRANSFERASE PAD1, MITOCHONDRIAL"/>
    <property type="match status" value="1"/>
</dbReference>
<evidence type="ECO:0000313" key="12">
    <source>
        <dbReference type="Proteomes" id="UP000051751"/>
    </source>
</evidence>
<feature type="binding site" evidence="7">
    <location>
        <position position="169"/>
    </location>
    <ligand>
        <name>dimethylallyl phosphate</name>
        <dbReference type="ChEBI" id="CHEBI:88052"/>
    </ligand>
</feature>
<evidence type="ECO:0000256" key="2">
    <source>
        <dbReference type="ARBA" id="ARBA00022630"/>
    </source>
</evidence>
<dbReference type="Proteomes" id="UP000051751">
    <property type="component" value="Unassembled WGS sequence"/>
</dbReference>
<evidence type="ECO:0000313" key="10">
    <source>
        <dbReference type="EMBL" id="KRN32948.1"/>
    </source>
</evidence>
<feature type="binding site" evidence="7">
    <location>
        <position position="153"/>
    </location>
    <ligand>
        <name>dimethylallyl phosphate</name>
        <dbReference type="ChEBI" id="CHEBI:88052"/>
    </ligand>
</feature>
<dbReference type="NCBIfam" id="TIGR00421">
    <property type="entry name" value="ubiX_pad"/>
    <property type="match status" value="1"/>
</dbReference>
<dbReference type="GO" id="GO:0106141">
    <property type="term" value="F:flavin prenyltransferase activity"/>
    <property type="evidence" value="ECO:0007669"/>
    <property type="project" value="UniProtKB-EC"/>
</dbReference>
<dbReference type="EC" id="2.5.1.129" evidence="7"/>
<dbReference type="RefSeq" id="WP_057769174.1">
    <property type="nucleotide sequence ID" value="NZ_JQAT01000002.1"/>
</dbReference>
<keyword evidence="1 7" id="KW-0637">Prenyltransferase</keyword>
<keyword evidence="10" id="KW-0456">Lyase</keyword>
<evidence type="ECO:0000256" key="3">
    <source>
        <dbReference type="ARBA" id="ARBA00022643"/>
    </source>
</evidence>
<organism evidence="10 11">
    <name type="scientific">Lactobacillus selangorensis</name>
    <dbReference type="NCBI Taxonomy" id="81857"/>
    <lineage>
        <taxon>Bacteria</taxon>
        <taxon>Bacillati</taxon>
        <taxon>Bacillota</taxon>
        <taxon>Bacilli</taxon>
        <taxon>Lactobacillales</taxon>
        <taxon>Lactobacillaceae</taxon>
        <taxon>Lactobacillus</taxon>
    </lineage>
</organism>
<dbReference type="AlphaFoldDB" id="A0A0R2G8K0"/>
<dbReference type="SUPFAM" id="SSF52507">
    <property type="entry name" value="Homo-oligomeric flavin-containing Cys decarboxylases, HFCD"/>
    <property type="match status" value="1"/>
</dbReference>
<comment type="similarity">
    <text evidence="6 7">Belongs to the UbiX/PAD1 family.</text>
</comment>
<dbReference type="OrthoDB" id="9781577at2"/>
<dbReference type="PATRIC" id="fig|81857.3.peg.845"/>
<feature type="domain" description="Flavoprotein" evidence="8">
    <location>
        <begin position="2"/>
        <end position="170"/>
    </location>
</feature>
<dbReference type="EMBL" id="JQAT01000002">
    <property type="protein sequence ID" value="KRN28642.1"/>
    <property type="molecule type" value="Genomic_DNA"/>
</dbReference>
<dbReference type="FunFam" id="3.40.50.1950:FF:000001">
    <property type="entry name" value="Flavin prenyltransferase UbiX"/>
    <property type="match status" value="1"/>
</dbReference>
<dbReference type="STRING" id="81857.IV38_GL000843"/>
<dbReference type="GO" id="GO:0016831">
    <property type="term" value="F:carboxy-lyase activity"/>
    <property type="evidence" value="ECO:0007669"/>
    <property type="project" value="TreeGrafter"/>
</dbReference>
<evidence type="ECO:0000256" key="6">
    <source>
        <dbReference type="ARBA" id="ARBA00060793"/>
    </source>
</evidence>
<dbReference type="Gene3D" id="3.40.50.1950">
    <property type="entry name" value="Flavin prenyltransferase-like"/>
    <property type="match status" value="1"/>
</dbReference>
<evidence type="ECO:0000256" key="1">
    <source>
        <dbReference type="ARBA" id="ARBA00022602"/>
    </source>
</evidence>
<evidence type="ECO:0000256" key="4">
    <source>
        <dbReference type="ARBA" id="ARBA00022679"/>
    </source>
</evidence>
<keyword evidence="3 7" id="KW-0288">FMN</keyword>
<name>A0A0R2G8K0_9LACO</name>
<dbReference type="InterPro" id="IPR036551">
    <property type="entry name" value="Flavin_trans-like"/>
</dbReference>
<dbReference type="NCBIfam" id="NF004685">
    <property type="entry name" value="PRK06029.1"/>
    <property type="match status" value="1"/>
</dbReference>
<comment type="caution">
    <text evidence="7">Lacks conserved residue(s) required for the propagation of feature annotation.</text>
</comment>
<accession>A0A0R2G8K0</accession>
<dbReference type="EMBL" id="JQAZ01000002">
    <property type="protein sequence ID" value="KRN32948.1"/>
    <property type="molecule type" value="Genomic_DNA"/>
</dbReference>
<feature type="binding site" evidence="7">
    <location>
        <position position="37"/>
    </location>
    <ligand>
        <name>FMN</name>
        <dbReference type="ChEBI" id="CHEBI:58210"/>
    </ligand>
</feature>
<dbReference type="HAMAP" id="MF_01984">
    <property type="entry name" value="ubiX_pad"/>
    <property type="match status" value="1"/>
</dbReference>
<feature type="binding site" evidence="7">
    <location>
        <position position="123"/>
    </location>
    <ligand>
        <name>FMN</name>
        <dbReference type="ChEBI" id="CHEBI:58210"/>
    </ligand>
</feature>
<keyword evidence="4 7" id="KW-0808">Transferase</keyword>
<evidence type="ECO:0000259" key="8">
    <source>
        <dbReference type="Pfam" id="PF02441"/>
    </source>
</evidence>
<evidence type="ECO:0000256" key="7">
    <source>
        <dbReference type="HAMAP-Rule" id="MF_01984"/>
    </source>
</evidence>
<feature type="binding site" evidence="7">
    <location>
        <begin position="10"/>
        <end position="12"/>
    </location>
    <ligand>
        <name>FMN</name>
        <dbReference type="ChEBI" id="CHEBI:58210"/>
    </ligand>
</feature>
<comment type="caution">
    <text evidence="10">The sequence shown here is derived from an EMBL/GenBank/DDBJ whole genome shotgun (WGS) entry which is preliminary data.</text>
</comment>
<evidence type="ECO:0000256" key="5">
    <source>
        <dbReference type="ARBA" id="ARBA00050612"/>
    </source>
</evidence>
<dbReference type="InterPro" id="IPR003382">
    <property type="entry name" value="Flavoprotein"/>
</dbReference>
<protein>
    <recommendedName>
        <fullName evidence="7">Flavin prenyltransferase UbiX</fullName>
        <ecNumber evidence="7">2.5.1.129</ecNumber>
    </recommendedName>
</protein>
<dbReference type="Proteomes" id="UP000051645">
    <property type="component" value="Unassembled WGS sequence"/>
</dbReference>
<comment type="catalytic activity">
    <reaction evidence="5 7">
        <text>dimethylallyl phosphate + FMNH2 = prenylated FMNH2 + phosphate</text>
        <dbReference type="Rhea" id="RHEA:37743"/>
        <dbReference type="ChEBI" id="CHEBI:43474"/>
        <dbReference type="ChEBI" id="CHEBI:57618"/>
        <dbReference type="ChEBI" id="CHEBI:87467"/>
        <dbReference type="ChEBI" id="CHEBI:88052"/>
        <dbReference type="EC" id="2.5.1.129"/>
    </reaction>
</comment>
<feature type="binding site" evidence="7">
    <location>
        <begin position="88"/>
        <end position="91"/>
    </location>
    <ligand>
        <name>FMN</name>
        <dbReference type="ChEBI" id="CHEBI:58210"/>
    </ligand>
</feature>
<evidence type="ECO:0000313" key="9">
    <source>
        <dbReference type="EMBL" id="KRN28642.1"/>
    </source>
</evidence>
<dbReference type="Pfam" id="PF02441">
    <property type="entry name" value="Flavoprotein"/>
    <property type="match status" value="1"/>
</dbReference>
<sequence>MKKLIVGMTGASGAPYGIDLLQALHQNPDVETHLIISEWAKNNIKEETDYSLAQVMDLADHVYSNRDMGATIASGSFLADGMIIVPTSMKTVAAISSGYDADLIGRAADVTIKEQRKLVLVPRETPLSVIHLENLTRLAKLGVAIVPPMPAFYAHPKTIADLVHHQTMKELDLLGIANQIDSRWEGTHVK</sequence>
<gene>
    <name evidence="7" type="primary">ubiX</name>
    <name evidence="9" type="ORF">IV38_GL000843</name>
    <name evidence="10" type="ORF">IV40_GL001010</name>
</gene>
<proteinExistence type="inferred from homology"/>
<comment type="function">
    <text evidence="7">Flavin prenyltransferase that catalyzes the synthesis of the prenylated FMN cofactor (prenyl-FMN) for 4-hydroxy-3-polyprenylbenzoic acid decarboxylase UbiD. The prenyltransferase is metal-independent and links a dimethylallyl moiety from dimethylallyl monophosphate (DMAP) to the flavin N5 and C6 atoms of FMN.</text>
</comment>